<feature type="domain" description="ABC transmembrane type-1" evidence="10">
    <location>
        <begin position="103"/>
        <end position="295"/>
    </location>
</feature>
<evidence type="ECO:0000256" key="8">
    <source>
        <dbReference type="ARBA" id="ARBA00023136"/>
    </source>
</evidence>
<dbReference type="EMBL" id="JAGJCF010000019">
    <property type="protein sequence ID" value="MBP0617742.1"/>
    <property type="molecule type" value="Genomic_DNA"/>
</dbReference>
<evidence type="ECO:0000256" key="9">
    <source>
        <dbReference type="RuleBase" id="RU363032"/>
    </source>
</evidence>
<keyword evidence="12" id="KW-1185">Reference proteome</keyword>
<accession>A0ABS4BLY3</accession>
<feature type="transmembrane region" description="Helical" evidence="9">
    <location>
        <begin position="103"/>
        <end position="127"/>
    </location>
</feature>
<dbReference type="InterPro" id="IPR050366">
    <property type="entry name" value="BP-dependent_transpt_permease"/>
</dbReference>
<dbReference type="PROSITE" id="PS50928">
    <property type="entry name" value="ABC_TM1"/>
    <property type="match status" value="1"/>
</dbReference>
<organism evidence="11 12">
    <name type="scientific">Jiella mangrovi</name>
    <dbReference type="NCBI Taxonomy" id="2821407"/>
    <lineage>
        <taxon>Bacteria</taxon>
        <taxon>Pseudomonadati</taxon>
        <taxon>Pseudomonadota</taxon>
        <taxon>Alphaproteobacteria</taxon>
        <taxon>Hyphomicrobiales</taxon>
        <taxon>Aurantimonadaceae</taxon>
        <taxon>Jiella</taxon>
    </lineage>
</organism>
<evidence type="ECO:0000313" key="11">
    <source>
        <dbReference type="EMBL" id="MBP0617742.1"/>
    </source>
</evidence>
<dbReference type="CDD" id="cd06261">
    <property type="entry name" value="TM_PBP2"/>
    <property type="match status" value="1"/>
</dbReference>
<keyword evidence="4 9" id="KW-0812">Transmembrane</keyword>
<comment type="similarity">
    <text evidence="9">Belongs to the binding-protein-dependent transport system permease family.</text>
</comment>
<keyword evidence="5" id="KW-0571">Peptide transport</keyword>
<evidence type="ECO:0000256" key="6">
    <source>
        <dbReference type="ARBA" id="ARBA00022927"/>
    </source>
</evidence>
<dbReference type="PANTHER" id="PTHR43386:SF1">
    <property type="entry name" value="D,D-DIPEPTIDE TRANSPORT SYSTEM PERMEASE PROTEIN DDPC-RELATED"/>
    <property type="match status" value="1"/>
</dbReference>
<keyword evidence="7 9" id="KW-1133">Transmembrane helix</keyword>
<reference evidence="11 12" key="1">
    <citation type="submission" date="2021-04" db="EMBL/GenBank/DDBJ databases">
        <title>Whole genome sequence of Jiella sp. KSK16Y-1.</title>
        <authorList>
            <person name="Tuo L."/>
        </authorList>
    </citation>
    <scope>NUCLEOTIDE SEQUENCE [LARGE SCALE GENOMIC DNA]</scope>
    <source>
        <strain evidence="11 12">KSK16Y-1</strain>
    </source>
</reference>
<dbReference type="RefSeq" id="WP_209596804.1">
    <property type="nucleotide sequence ID" value="NZ_JAGJCF010000019.1"/>
</dbReference>
<evidence type="ECO:0000256" key="7">
    <source>
        <dbReference type="ARBA" id="ARBA00022989"/>
    </source>
</evidence>
<protein>
    <submittedName>
        <fullName evidence="11">ABC transporter permease</fullName>
    </submittedName>
</protein>
<dbReference type="PANTHER" id="PTHR43386">
    <property type="entry name" value="OLIGOPEPTIDE TRANSPORT SYSTEM PERMEASE PROTEIN APPC"/>
    <property type="match status" value="1"/>
</dbReference>
<feature type="transmembrane region" description="Helical" evidence="9">
    <location>
        <begin position="171"/>
        <end position="188"/>
    </location>
</feature>
<evidence type="ECO:0000313" key="12">
    <source>
        <dbReference type="Proteomes" id="UP000678276"/>
    </source>
</evidence>
<keyword evidence="8 9" id="KW-0472">Membrane</keyword>
<keyword evidence="6" id="KW-0653">Protein transport</keyword>
<dbReference type="Proteomes" id="UP000678276">
    <property type="component" value="Unassembled WGS sequence"/>
</dbReference>
<evidence type="ECO:0000256" key="1">
    <source>
        <dbReference type="ARBA" id="ARBA00004651"/>
    </source>
</evidence>
<dbReference type="InterPro" id="IPR000515">
    <property type="entry name" value="MetI-like"/>
</dbReference>
<evidence type="ECO:0000256" key="5">
    <source>
        <dbReference type="ARBA" id="ARBA00022856"/>
    </source>
</evidence>
<feature type="transmembrane region" description="Helical" evidence="9">
    <location>
        <begin position="147"/>
        <end position="165"/>
    </location>
</feature>
<evidence type="ECO:0000259" key="10">
    <source>
        <dbReference type="PROSITE" id="PS50928"/>
    </source>
</evidence>
<feature type="transmembrane region" description="Helical" evidence="9">
    <location>
        <begin position="40"/>
        <end position="59"/>
    </location>
</feature>
<sequence>MVATDSMMRDAAAPVRAPRGRARGALDFVVTVARLRPGFAVGYVIIAVVLLLTVFAGVISPYDPVRADPAAYLEPPSAAHWMGTDNTGMDIATRIIYAPRIDLVIALLGTMTSALIGTPLGALVGYYEGRRRHQALLASAVMRVADVLQAFPVFVFAICLVAVFGQSIASIVAAIAFVSIPIYLRLMRTQVLTLRGMRFVEAAYVAGASDITILRRHVIPNAIAPVLSQLSVNIGWSILITACLSFVGAGVEAPTPEWGSMIAAGFQNVMTGQWWPSVFPGLALGLTVFGFALIGASIEVLADPVARGRLLREAGRRASPAGD</sequence>
<dbReference type="Pfam" id="PF00528">
    <property type="entry name" value="BPD_transp_1"/>
    <property type="match status" value="1"/>
</dbReference>
<evidence type="ECO:0000256" key="3">
    <source>
        <dbReference type="ARBA" id="ARBA00022475"/>
    </source>
</evidence>
<proteinExistence type="inferred from homology"/>
<feature type="transmembrane region" description="Helical" evidence="9">
    <location>
        <begin position="230"/>
        <end position="251"/>
    </location>
</feature>
<comment type="caution">
    <text evidence="11">The sequence shown here is derived from an EMBL/GenBank/DDBJ whole genome shotgun (WGS) entry which is preliminary data.</text>
</comment>
<gene>
    <name evidence="11" type="ORF">J6595_19320</name>
</gene>
<keyword evidence="2 9" id="KW-0813">Transport</keyword>
<comment type="subcellular location">
    <subcellularLocation>
        <location evidence="1 9">Cell membrane</location>
        <topology evidence="1 9">Multi-pass membrane protein</topology>
    </subcellularLocation>
</comment>
<dbReference type="Gene3D" id="1.10.3720.10">
    <property type="entry name" value="MetI-like"/>
    <property type="match status" value="1"/>
</dbReference>
<feature type="transmembrane region" description="Helical" evidence="9">
    <location>
        <begin position="278"/>
        <end position="302"/>
    </location>
</feature>
<keyword evidence="3" id="KW-1003">Cell membrane</keyword>
<dbReference type="SUPFAM" id="SSF161098">
    <property type="entry name" value="MetI-like"/>
    <property type="match status" value="1"/>
</dbReference>
<dbReference type="InterPro" id="IPR035906">
    <property type="entry name" value="MetI-like_sf"/>
</dbReference>
<evidence type="ECO:0000256" key="4">
    <source>
        <dbReference type="ARBA" id="ARBA00022692"/>
    </source>
</evidence>
<name>A0ABS4BLY3_9HYPH</name>
<evidence type="ECO:0000256" key="2">
    <source>
        <dbReference type="ARBA" id="ARBA00022448"/>
    </source>
</evidence>